<gene>
    <name evidence="1" type="ORF">CFR76_12785</name>
</gene>
<evidence type="ECO:0000313" key="2">
    <source>
        <dbReference type="Proteomes" id="UP000247371"/>
    </source>
</evidence>
<name>A0A2V4R2C0_9PROT</name>
<accession>A0A2V4R2C0</accession>
<proteinExistence type="predicted"/>
<sequence length="74" mass="7774">MGRYSPSGRMAPHAIPLHGRENRRVFAHCMGRGVVGDEPAATTVVRPRNGGPDADAEERVAALPGDAVRATGQV</sequence>
<reference evidence="1 2" key="1">
    <citation type="submission" date="2017-07" db="EMBL/GenBank/DDBJ databases">
        <title>A draft genome sequence of Komagataeibacter swingsii LMG 22125.</title>
        <authorList>
            <person name="Skraban J."/>
            <person name="Cleenwerck I."/>
            <person name="Vandamme P."/>
            <person name="Trcek J."/>
        </authorList>
    </citation>
    <scope>NUCLEOTIDE SEQUENCE [LARGE SCALE GENOMIC DNA]</scope>
    <source>
        <strain evidence="1 2">LMG 22125</strain>
    </source>
</reference>
<keyword evidence="2" id="KW-1185">Reference proteome</keyword>
<protein>
    <submittedName>
        <fullName evidence="1">Uncharacterized protein</fullName>
    </submittedName>
</protein>
<evidence type="ECO:0000313" key="1">
    <source>
        <dbReference type="EMBL" id="PYD68873.1"/>
    </source>
</evidence>
<dbReference type="EMBL" id="NKUB01000019">
    <property type="protein sequence ID" value="PYD68873.1"/>
    <property type="molecule type" value="Genomic_DNA"/>
</dbReference>
<dbReference type="Proteomes" id="UP000247371">
    <property type="component" value="Unassembled WGS sequence"/>
</dbReference>
<dbReference type="AlphaFoldDB" id="A0A2V4R2C0"/>
<organism evidence="1 2">
    <name type="scientific">Komagataeibacter swingsii</name>
    <dbReference type="NCBI Taxonomy" id="215220"/>
    <lineage>
        <taxon>Bacteria</taxon>
        <taxon>Pseudomonadati</taxon>
        <taxon>Pseudomonadota</taxon>
        <taxon>Alphaproteobacteria</taxon>
        <taxon>Acetobacterales</taxon>
        <taxon>Acetobacteraceae</taxon>
        <taxon>Komagataeibacter</taxon>
    </lineage>
</organism>
<comment type="caution">
    <text evidence="1">The sequence shown here is derived from an EMBL/GenBank/DDBJ whole genome shotgun (WGS) entry which is preliminary data.</text>
</comment>
<dbReference type="RefSeq" id="WP_146222679.1">
    <property type="nucleotide sequence ID" value="NZ_NKUB01000019.1"/>
</dbReference>